<accession>A0AA42BVC3</accession>
<dbReference type="Gene3D" id="1.10.3720.10">
    <property type="entry name" value="MetI-like"/>
    <property type="match status" value="1"/>
</dbReference>
<dbReference type="GO" id="GO:0022857">
    <property type="term" value="F:transmembrane transporter activity"/>
    <property type="evidence" value="ECO:0007669"/>
    <property type="project" value="InterPro"/>
</dbReference>
<dbReference type="Pfam" id="PF00528">
    <property type="entry name" value="BPD_transp_1"/>
    <property type="match status" value="1"/>
</dbReference>
<dbReference type="EMBL" id="JANLCK010000001">
    <property type="protein sequence ID" value="MCS5724283.1"/>
    <property type="molecule type" value="Genomic_DNA"/>
</dbReference>
<dbReference type="PANTHER" id="PTHR30614">
    <property type="entry name" value="MEMBRANE COMPONENT OF AMINO ACID ABC TRANSPORTER"/>
    <property type="match status" value="1"/>
</dbReference>
<feature type="transmembrane region" description="Helical" evidence="7">
    <location>
        <begin position="78"/>
        <end position="102"/>
    </location>
</feature>
<feature type="transmembrane region" description="Helical" evidence="7">
    <location>
        <begin position="21"/>
        <end position="42"/>
    </location>
</feature>
<evidence type="ECO:0000313" key="10">
    <source>
        <dbReference type="Proteomes" id="UP001165587"/>
    </source>
</evidence>
<dbReference type="GO" id="GO:0006865">
    <property type="term" value="P:amino acid transport"/>
    <property type="evidence" value="ECO:0007669"/>
    <property type="project" value="TreeGrafter"/>
</dbReference>
<sequence>MSAPSVLFDAPGPLARRRSRIASVIVILVLAAGAAWVVYTLAQPRDSGGITLPGFFDWSRWERLVTDPEFWTFVGRGLLATLQAAAIAAVIAIVVGVLFALLRTSPKAVVRVPVTIVLEFVRGMPVLLMMFFILLVASTGAFWAVVLGLGLYNGAIIGEALRAGIASLPRGQKEAGLSLGLTRLQTKMLIEFPQAFRQMLPIILAQLVVLLKDTSLGFIVGYNELIRVTMNNLSAYYGNRFLFTLFVITLVIYLTVNLTFSWVTRRIAARSARKRGAAAKKTIAGPLDPADATTE</sequence>
<dbReference type="PANTHER" id="PTHR30614:SF21">
    <property type="entry name" value="AMINO ACID ABC TRANSPORTER PERMEASE"/>
    <property type="match status" value="1"/>
</dbReference>
<comment type="subcellular location">
    <subcellularLocation>
        <location evidence="1 7">Cell membrane</location>
        <topology evidence="1 7">Multi-pass membrane protein</topology>
    </subcellularLocation>
</comment>
<protein>
    <submittedName>
        <fullName evidence="9">Amino acid ABC transporter permease</fullName>
    </submittedName>
</protein>
<dbReference type="AlphaFoldDB" id="A0AA42BVC3"/>
<evidence type="ECO:0000256" key="2">
    <source>
        <dbReference type="ARBA" id="ARBA00022448"/>
    </source>
</evidence>
<keyword evidence="3" id="KW-1003">Cell membrane</keyword>
<evidence type="ECO:0000256" key="5">
    <source>
        <dbReference type="ARBA" id="ARBA00022989"/>
    </source>
</evidence>
<evidence type="ECO:0000256" key="6">
    <source>
        <dbReference type="ARBA" id="ARBA00023136"/>
    </source>
</evidence>
<keyword evidence="6 7" id="KW-0472">Membrane</keyword>
<proteinExistence type="inferred from homology"/>
<dbReference type="CDD" id="cd06261">
    <property type="entry name" value="TM_PBP2"/>
    <property type="match status" value="1"/>
</dbReference>
<dbReference type="NCBIfam" id="TIGR01726">
    <property type="entry name" value="HEQRo_perm_3TM"/>
    <property type="match status" value="1"/>
</dbReference>
<keyword evidence="2 7" id="KW-0813">Transport</keyword>
<dbReference type="PROSITE" id="PS50928">
    <property type="entry name" value="ABC_TM1"/>
    <property type="match status" value="1"/>
</dbReference>
<keyword evidence="4 7" id="KW-0812">Transmembrane</keyword>
<evidence type="ECO:0000256" key="4">
    <source>
        <dbReference type="ARBA" id="ARBA00022692"/>
    </source>
</evidence>
<feature type="transmembrane region" description="Helical" evidence="7">
    <location>
        <begin position="241"/>
        <end position="264"/>
    </location>
</feature>
<name>A0AA42BVC3_9MICO</name>
<evidence type="ECO:0000256" key="1">
    <source>
        <dbReference type="ARBA" id="ARBA00004651"/>
    </source>
</evidence>
<gene>
    <name evidence="9" type="ORF">N1028_00060</name>
</gene>
<comment type="similarity">
    <text evidence="7">Belongs to the binding-protein-dependent transport system permease family.</text>
</comment>
<reference evidence="9" key="1">
    <citation type="submission" date="2022-08" db="EMBL/GenBank/DDBJ databases">
        <authorList>
            <person name="Deng Y."/>
            <person name="Han X.-F."/>
            <person name="Zhang Y.-Q."/>
        </authorList>
    </citation>
    <scope>NUCLEOTIDE SEQUENCE</scope>
    <source>
        <strain evidence="9">CPCC 203407</strain>
    </source>
</reference>
<evidence type="ECO:0000256" key="3">
    <source>
        <dbReference type="ARBA" id="ARBA00022475"/>
    </source>
</evidence>
<evidence type="ECO:0000259" key="8">
    <source>
        <dbReference type="PROSITE" id="PS50928"/>
    </source>
</evidence>
<dbReference type="GO" id="GO:0043190">
    <property type="term" value="C:ATP-binding cassette (ABC) transporter complex"/>
    <property type="evidence" value="ECO:0007669"/>
    <property type="project" value="InterPro"/>
</dbReference>
<feature type="transmembrane region" description="Helical" evidence="7">
    <location>
        <begin position="114"/>
        <end position="135"/>
    </location>
</feature>
<dbReference type="RefSeq" id="WP_259524707.1">
    <property type="nucleotide sequence ID" value="NZ_JANLCK010000001.1"/>
</dbReference>
<dbReference type="InterPro" id="IPR010065">
    <property type="entry name" value="AA_ABC_transptr_permease_3TM"/>
</dbReference>
<dbReference type="SUPFAM" id="SSF161098">
    <property type="entry name" value="MetI-like"/>
    <property type="match status" value="1"/>
</dbReference>
<dbReference type="InterPro" id="IPR043429">
    <property type="entry name" value="ArtM/GltK/GlnP/TcyL/YhdX-like"/>
</dbReference>
<evidence type="ECO:0000313" key="9">
    <source>
        <dbReference type="EMBL" id="MCS5724283.1"/>
    </source>
</evidence>
<dbReference type="Proteomes" id="UP001165587">
    <property type="component" value="Unassembled WGS sequence"/>
</dbReference>
<feature type="domain" description="ABC transmembrane type-1" evidence="8">
    <location>
        <begin position="78"/>
        <end position="260"/>
    </location>
</feature>
<dbReference type="InterPro" id="IPR035906">
    <property type="entry name" value="MetI-like_sf"/>
</dbReference>
<organism evidence="9 10">
    <name type="scientific">Herbiconiux oxytropis</name>
    <dbReference type="NCBI Taxonomy" id="2970915"/>
    <lineage>
        <taxon>Bacteria</taxon>
        <taxon>Bacillati</taxon>
        <taxon>Actinomycetota</taxon>
        <taxon>Actinomycetes</taxon>
        <taxon>Micrococcales</taxon>
        <taxon>Microbacteriaceae</taxon>
        <taxon>Herbiconiux</taxon>
    </lineage>
</organism>
<keyword evidence="10" id="KW-1185">Reference proteome</keyword>
<comment type="caution">
    <text evidence="9">The sequence shown here is derived from an EMBL/GenBank/DDBJ whole genome shotgun (WGS) entry which is preliminary data.</text>
</comment>
<dbReference type="InterPro" id="IPR000515">
    <property type="entry name" value="MetI-like"/>
</dbReference>
<keyword evidence="5 7" id="KW-1133">Transmembrane helix</keyword>
<evidence type="ECO:0000256" key="7">
    <source>
        <dbReference type="RuleBase" id="RU363032"/>
    </source>
</evidence>